<comment type="caution">
    <text evidence="4">The sequence shown here is derived from an EMBL/GenBank/DDBJ whole genome shotgun (WGS) entry which is preliminary data.</text>
</comment>
<sequence length="526" mass="58596">MVLRYLEATRLTRGHTSGVSALAFSAHGTYLASAGLDGKACIWDPADGRLLHVFSNTVPILALTWENSSEDTVICGLQDGNIVSLVITEVDLLVTGFRAHSYPIECLATFNDLLASGAHQEVRVWRKTDSEWVQDAELEGPPKSSFNRLLQVVVTSLHWVIAAPRDHAVLMVTYLNHGVHLYEAPAWSHTGSIPIPGQIADASISPDAEHIAISNVISGFDVYSIEPGQAICSFGHTVGEYRKVPVLFIHDGRALVGGNVQGDVHLWDVQSGRKLHSLLHQKDDRVLALAAHYDPGAVSCTNLDWYLDMAGKQTQVSGKILPKSHVRTLSARFDSFSSSPIMVGVSFDLPVAVQHAIPRSVQADQIPRCPVVSYGLDYHVLFRPDGLFPHQLRPVALGEEVGEQEVWVNVEPTGKEVRPRWFVPRVGSYCRLVLPDQRRFTGRISRVVEYQQTRVILWVEHPHSPASITLAVPYPFFEGTRWWRVSFDVRRYKYSPTPAEVGQSPNVDEWELDDYIQGEFRYLYAG</sequence>
<dbReference type="InterPro" id="IPR001680">
    <property type="entry name" value="WD40_rpt"/>
</dbReference>
<name>A0AAD7TGH5_9APHY</name>
<dbReference type="AlphaFoldDB" id="A0AAD7TGH5"/>
<evidence type="ECO:0008006" key="6">
    <source>
        <dbReference type="Google" id="ProtNLM"/>
    </source>
</evidence>
<evidence type="ECO:0000313" key="5">
    <source>
        <dbReference type="Proteomes" id="UP001215151"/>
    </source>
</evidence>
<proteinExistence type="predicted"/>
<dbReference type="PROSITE" id="PS50082">
    <property type="entry name" value="WD_REPEATS_2"/>
    <property type="match status" value="1"/>
</dbReference>
<feature type="repeat" description="WD" evidence="3">
    <location>
        <begin position="12"/>
        <end position="53"/>
    </location>
</feature>
<protein>
    <recommendedName>
        <fullName evidence="6">WD40 repeat-like protein</fullName>
    </recommendedName>
</protein>
<dbReference type="InterPro" id="IPR015943">
    <property type="entry name" value="WD40/YVTN_repeat-like_dom_sf"/>
</dbReference>
<evidence type="ECO:0000256" key="3">
    <source>
        <dbReference type="PROSITE-ProRule" id="PRU00221"/>
    </source>
</evidence>
<dbReference type="InterPro" id="IPR051179">
    <property type="entry name" value="WD_repeat_multifunction"/>
</dbReference>
<evidence type="ECO:0000313" key="4">
    <source>
        <dbReference type="EMBL" id="KAJ8456628.1"/>
    </source>
</evidence>
<dbReference type="PROSITE" id="PS50294">
    <property type="entry name" value="WD_REPEATS_REGION"/>
    <property type="match status" value="1"/>
</dbReference>
<keyword evidence="2" id="KW-0677">Repeat</keyword>
<keyword evidence="1 3" id="KW-0853">WD repeat</keyword>
<evidence type="ECO:0000256" key="1">
    <source>
        <dbReference type="ARBA" id="ARBA00022574"/>
    </source>
</evidence>
<reference evidence="4" key="1">
    <citation type="submission" date="2022-11" db="EMBL/GenBank/DDBJ databases">
        <title>Genome Sequence of Cubamyces cubensis.</title>
        <authorList>
            <person name="Buettner E."/>
        </authorList>
    </citation>
    <scope>NUCLEOTIDE SEQUENCE</scope>
    <source>
        <strain evidence="4">MPL-01</strain>
    </source>
</reference>
<dbReference type="PANTHER" id="PTHR19857">
    <property type="entry name" value="MITOCHONDRIAL DIVISION PROTEIN 1-RELATED"/>
    <property type="match status" value="1"/>
</dbReference>
<dbReference type="Proteomes" id="UP001215151">
    <property type="component" value="Unassembled WGS sequence"/>
</dbReference>
<keyword evidence="5" id="KW-1185">Reference proteome</keyword>
<dbReference type="SUPFAM" id="SSF50978">
    <property type="entry name" value="WD40 repeat-like"/>
    <property type="match status" value="1"/>
</dbReference>
<evidence type="ECO:0000256" key="2">
    <source>
        <dbReference type="ARBA" id="ARBA00022737"/>
    </source>
</evidence>
<dbReference type="Pfam" id="PF00400">
    <property type="entry name" value="WD40"/>
    <property type="match status" value="1"/>
</dbReference>
<dbReference type="PANTHER" id="PTHR19857:SF8">
    <property type="entry name" value="ANGIO-ASSOCIATED MIGRATORY CELL PROTEIN"/>
    <property type="match status" value="1"/>
</dbReference>
<dbReference type="SMART" id="SM00320">
    <property type="entry name" value="WD40"/>
    <property type="match status" value="3"/>
</dbReference>
<dbReference type="Gene3D" id="2.130.10.10">
    <property type="entry name" value="YVTN repeat-like/Quinoprotein amine dehydrogenase"/>
    <property type="match status" value="1"/>
</dbReference>
<dbReference type="InterPro" id="IPR036322">
    <property type="entry name" value="WD40_repeat_dom_sf"/>
</dbReference>
<dbReference type="EMBL" id="JAPEVG010000652">
    <property type="protein sequence ID" value="KAJ8456628.1"/>
    <property type="molecule type" value="Genomic_DNA"/>
</dbReference>
<gene>
    <name evidence="4" type="ORF">ONZ51_g12008</name>
</gene>
<accession>A0AAD7TGH5</accession>
<organism evidence="4 5">
    <name type="scientific">Trametes cubensis</name>
    <dbReference type="NCBI Taxonomy" id="1111947"/>
    <lineage>
        <taxon>Eukaryota</taxon>
        <taxon>Fungi</taxon>
        <taxon>Dikarya</taxon>
        <taxon>Basidiomycota</taxon>
        <taxon>Agaricomycotina</taxon>
        <taxon>Agaricomycetes</taxon>
        <taxon>Polyporales</taxon>
        <taxon>Polyporaceae</taxon>
        <taxon>Trametes</taxon>
    </lineage>
</organism>